<protein>
    <submittedName>
        <fullName evidence="2">Uncharacterized protein</fullName>
    </submittedName>
</protein>
<feature type="compositionally biased region" description="Low complexity" evidence="1">
    <location>
        <begin position="7"/>
        <end position="19"/>
    </location>
</feature>
<proteinExistence type="predicted"/>
<name>A0A380TBD3_9ZZZZ</name>
<sequence length="66" mass="6824">MQRGDDPPTAGAPAGAAGAEGEDDLADRRQVLELALRLGAAGAMITVLFDPRRAAADVTGELEFEE</sequence>
<feature type="region of interest" description="Disordered" evidence="1">
    <location>
        <begin position="1"/>
        <end position="24"/>
    </location>
</feature>
<dbReference type="InterPro" id="IPR006311">
    <property type="entry name" value="TAT_signal"/>
</dbReference>
<dbReference type="AlphaFoldDB" id="A0A380TBD3"/>
<reference evidence="2" key="1">
    <citation type="submission" date="2018-07" db="EMBL/GenBank/DDBJ databases">
        <authorList>
            <person name="Quirk P.G."/>
            <person name="Krulwich T.A."/>
        </authorList>
    </citation>
    <scope>NUCLEOTIDE SEQUENCE</scope>
</reference>
<evidence type="ECO:0000256" key="1">
    <source>
        <dbReference type="SAM" id="MobiDB-lite"/>
    </source>
</evidence>
<dbReference type="PROSITE" id="PS51318">
    <property type="entry name" value="TAT"/>
    <property type="match status" value="1"/>
</dbReference>
<dbReference type="EMBL" id="UIDG01000051">
    <property type="protein sequence ID" value="SUS04757.1"/>
    <property type="molecule type" value="Genomic_DNA"/>
</dbReference>
<accession>A0A380TBD3</accession>
<gene>
    <name evidence="2" type="ORF">DF3PB_1440006</name>
</gene>
<organism evidence="2">
    <name type="scientific">metagenome</name>
    <dbReference type="NCBI Taxonomy" id="256318"/>
    <lineage>
        <taxon>unclassified sequences</taxon>
        <taxon>metagenomes</taxon>
    </lineage>
</organism>
<evidence type="ECO:0000313" key="2">
    <source>
        <dbReference type="EMBL" id="SUS04757.1"/>
    </source>
</evidence>